<evidence type="ECO:0000313" key="3">
    <source>
        <dbReference type="Proteomes" id="UP000006622"/>
    </source>
</evidence>
<dbReference type="GeneID" id="10821798"/>
<feature type="transmembrane region" description="Helical" evidence="1">
    <location>
        <begin position="71"/>
        <end position="91"/>
    </location>
</feature>
<dbReference type="STRING" id="679901.Mzhil_0201"/>
<protein>
    <recommendedName>
        <fullName evidence="4">DUF1294 domain-containing protein</fullName>
    </recommendedName>
</protein>
<keyword evidence="1" id="KW-0812">Transmembrane</keyword>
<proteinExistence type="predicted"/>
<evidence type="ECO:0008006" key="4">
    <source>
        <dbReference type="Google" id="ProtNLM"/>
    </source>
</evidence>
<organism evidence="2 3">
    <name type="scientific">Methanosalsum zhilinae (strain DSM 4017 / NBRC 107636 / OCM 62 / WeN5)</name>
    <name type="common">Methanohalophilus zhilinae</name>
    <dbReference type="NCBI Taxonomy" id="679901"/>
    <lineage>
        <taxon>Archaea</taxon>
        <taxon>Methanobacteriati</taxon>
        <taxon>Methanobacteriota</taxon>
        <taxon>Stenosarchaea group</taxon>
        <taxon>Methanomicrobia</taxon>
        <taxon>Methanosarcinales</taxon>
        <taxon>Methanosarcinaceae</taxon>
        <taxon>Methanosalsum</taxon>
    </lineage>
</organism>
<keyword evidence="1" id="KW-1133">Transmembrane helix</keyword>
<dbReference type="EMBL" id="CP002101">
    <property type="protein sequence ID" value="AEH60080.1"/>
    <property type="molecule type" value="Genomic_DNA"/>
</dbReference>
<keyword evidence="3" id="KW-1185">Reference proteome</keyword>
<sequence length="93" mass="10453">MVMELLLIVLTYLVFINAAGLYLMGLDKKKAVMKERRISEKTFFSLAIAGAGPGIYAGMRTFRHKTLHKRFSLGIPMIMGLQVLVILEILINL</sequence>
<feature type="transmembrane region" description="Helical" evidence="1">
    <location>
        <begin position="6"/>
        <end position="26"/>
    </location>
</feature>
<dbReference type="Pfam" id="PF06961">
    <property type="entry name" value="DUF1294"/>
    <property type="match status" value="1"/>
</dbReference>
<dbReference type="AlphaFoldDB" id="F7XNB9"/>
<dbReference type="InterPro" id="IPR010718">
    <property type="entry name" value="DUF1294"/>
</dbReference>
<reference evidence="2 3" key="1">
    <citation type="submission" date="2010-07" db="EMBL/GenBank/DDBJ databases">
        <title>The complete genome of Methanosalsum zhilinae DSM 4017.</title>
        <authorList>
            <consortium name="US DOE Joint Genome Institute (JGI-PGF)"/>
            <person name="Lucas S."/>
            <person name="Copeland A."/>
            <person name="Lapidus A."/>
            <person name="Glavina del Rio T."/>
            <person name="Dalin E."/>
            <person name="Tice H."/>
            <person name="Bruce D."/>
            <person name="Goodwin L."/>
            <person name="Pitluck S."/>
            <person name="Kyrpides N."/>
            <person name="Mavromatis K."/>
            <person name="Ovchinnikova G."/>
            <person name="Daligault H."/>
            <person name="Detter J.C."/>
            <person name="Han C."/>
            <person name="Tapia R."/>
            <person name="Larimer F."/>
            <person name="Land M."/>
            <person name="Hauser L."/>
            <person name="Markowitz V."/>
            <person name="Cheng J.-F."/>
            <person name="Hugenholtz P."/>
            <person name="Woyke T."/>
            <person name="Wu D."/>
            <person name="Spring S."/>
            <person name="Schueler E."/>
            <person name="Brambilla E."/>
            <person name="Klenk H.-P."/>
            <person name="Eisen J.A."/>
        </authorList>
    </citation>
    <scope>NUCLEOTIDE SEQUENCE [LARGE SCALE GENOMIC DNA]</scope>
    <source>
        <strain evidence="3">DSM 4017 / NBRC 107636 / OCM 62 / WeN5</strain>
    </source>
</reference>
<evidence type="ECO:0000256" key="1">
    <source>
        <dbReference type="SAM" id="Phobius"/>
    </source>
</evidence>
<name>F7XNB9_METZD</name>
<gene>
    <name evidence="2" type="ordered locus">Mzhil_0201</name>
</gene>
<dbReference type="HOGENOM" id="CLU_091970_3_0_2"/>
<dbReference type="RefSeq" id="WP_013897519.1">
    <property type="nucleotide sequence ID" value="NC_015676.1"/>
</dbReference>
<feature type="transmembrane region" description="Helical" evidence="1">
    <location>
        <begin position="38"/>
        <end position="59"/>
    </location>
</feature>
<evidence type="ECO:0000313" key="2">
    <source>
        <dbReference type="EMBL" id="AEH60080.1"/>
    </source>
</evidence>
<dbReference type="KEGG" id="mzh:Mzhil_0201"/>
<dbReference type="Proteomes" id="UP000006622">
    <property type="component" value="Chromosome"/>
</dbReference>
<keyword evidence="1" id="KW-0472">Membrane</keyword>
<accession>F7XNB9</accession>